<dbReference type="AlphaFoldDB" id="A0AAW1RAU3"/>
<dbReference type="InterPro" id="IPR036282">
    <property type="entry name" value="Glutathione-S-Trfase_C_sf"/>
</dbReference>
<dbReference type="Pfam" id="PF13417">
    <property type="entry name" value="GST_N_3"/>
    <property type="match status" value="1"/>
</dbReference>
<dbReference type="EMBL" id="JALJOS010000015">
    <property type="protein sequence ID" value="KAK9830680.1"/>
    <property type="molecule type" value="Genomic_DNA"/>
</dbReference>
<evidence type="ECO:0000259" key="2">
    <source>
        <dbReference type="PROSITE" id="PS50405"/>
    </source>
</evidence>
<organism evidence="3 4">
    <name type="scientific">Apatococcus lobatus</name>
    <dbReference type="NCBI Taxonomy" id="904363"/>
    <lineage>
        <taxon>Eukaryota</taxon>
        <taxon>Viridiplantae</taxon>
        <taxon>Chlorophyta</taxon>
        <taxon>core chlorophytes</taxon>
        <taxon>Trebouxiophyceae</taxon>
        <taxon>Chlorellales</taxon>
        <taxon>Chlorellaceae</taxon>
        <taxon>Apatococcus</taxon>
    </lineage>
</organism>
<gene>
    <name evidence="3" type="ORF">WJX74_002320</name>
</gene>
<dbReference type="InterPro" id="IPR036249">
    <property type="entry name" value="Thioredoxin-like_sf"/>
</dbReference>
<dbReference type="SUPFAM" id="SSF52833">
    <property type="entry name" value="Thioredoxin-like"/>
    <property type="match status" value="1"/>
</dbReference>
<keyword evidence="4" id="KW-1185">Reference proteome</keyword>
<dbReference type="PANTHER" id="PTHR44750:SF1">
    <property type="entry name" value="GLUTATHIONE S-TRANSFERASE T1-RELATED"/>
    <property type="match status" value="1"/>
</dbReference>
<sequence length="245" mass="27916">MAVLYLDYMSQPSRAVALFCRFNGLAVREQELALAKAQHRTPEMLQLNPVGKVPFLKDGEQVIIESATILRYLATSRQEQVPDHWYPADLKARAVVDAALDWYQSNIRPGAAKLFWHRMIAPEDPNSQLLAQQALTTLQNSFRLMSSYWLKDSTFAAGKTISLADLLWICELEQLQTLQGAQQSETLEELVRPFPAVQQWMQEVKQTIGPEYEAVNQKLLKTADRFVARKQRRQKQQQGAASSKL</sequence>
<proteinExistence type="predicted"/>
<dbReference type="PROSITE" id="PS50405">
    <property type="entry name" value="GST_CTER"/>
    <property type="match status" value="1"/>
</dbReference>
<dbReference type="Gene3D" id="1.20.1050.10">
    <property type="match status" value="1"/>
</dbReference>
<feature type="domain" description="GST C-terminal" evidence="2">
    <location>
        <begin position="89"/>
        <end position="224"/>
    </location>
</feature>
<name>A0AAW1RAU3_9CHLO</name>
<dbReference type="Gene3D" id="3.40.30.10">
    <property type="entry name" value="Glutaredoxin"/>
    <property type="match status" value="1"/>
</dbReference>
<dbReference type="InterPro" id="IPR004046">
    <property type="entry name" value="GST_C"/>
</dbReference>
<accession>A0AAW1RAU3</accession>
<dbReference type="Proteomes" id="UP001438707">
    <property type="component" value="Unassembled WGS sequence"/>
</dbReference>
<dbReference type="PROSITE" id="PS50404">
    <property type="entry name" value="GST_NTER"/>
    <property type="match status" value="1"/>
</dbReference>
<protein>
    <submittedName>
        <fullName evidence="3">Uncharacterized protein</fullName>
    </submittedName>
</protein>
<dbReference type="SUPFAM" id="SSF47616">
    <property type="entry name" value="GST C-terminal domain-like"/>
    <property type="match status" value="1"/>
</dbReference>
<dbReference type="SFLD" id="SFLDG00358">
    <property type="entry name" value="Main_(cytGST)"/>
    <property type="match status" value="1"/>
</dbReference>
<evidence type="ECO:0000313" key="4">
    <source>
        <dbReference type="Proteomes" id="UP001438707"/>
    </source>
</evidence>
<evidence type="ECO:0000313" key="3">
    <source>
        <dbReference type="EMBL" id="KAK9830680.1"/>
    </source>
</evidence>
<dbReference type="Pfam" id="PF00043">
    <property type="entry name" value="GST_C"/>
    <property type="match status" value="1"/>
</dbReference>
<feature type="domain" description="GST N-terminal" evidence="1">
    <location>
        <begin position="1"/>
        <end position="81"/>
    </location>
</feature>
<comment type="caution">
    <text evidence="3">The sequence shown here is derived from an EMBL/GenBank/DDBJ whole genome shotgun (WGS) entry which is preliminary data.</text>
</comment>
<reference evidence="3 4" key="1">
    <citation type="journal article" date="2024" name="Nat. Commun.">
        <title>Phylogenomics reveals the evolutionary origins of lichenization in chlorophyte algae.</title>
        <authorList>
            <person name="Puginier C."/>
            <person name="Libourel C."/>
            <person name="Otte J."/>
            <person name="Skaloud P."/>
            <person name="Haon M."/>
            <person name="Grisel S."/>
            <person name="Petersen M."/>
            <person name="Berrin J.G."/>
            <person name="Delaux P.M."/>
            <person name="Dal Grande F."/>
            <person name="Keller J."/>
        </authorList>
    </citation>
    <scope>NUCLEOTIDE SEQUENCE [LARGE SCALE GENOMIC DNA]</scope>
    <source>
        <strain evidence="3 4">SAG 2145</strain>
    </source>
</reference>
<dbReference type="PANTHER" id="PTHR44750">
    <property type="entry name" value="GLUTATHIONE S-TRANSFERASE T1-RELATED"/>
    <property type="match status" value="1"/>
</dbReference>
<dbReference type="InterPro" id="IPR004045">
    <property type="entry name" value="Glutathione_S-Trfase_N"/>
</dbReference>
<evidence type="ECO:0000259" key="1">
    <source>
        <dbReference type="PROSITE" id="PS50404"/>
    </source>
</evidence>
<dbReference type="InterPro" id="IPR010987">
    <property type="entry name" value="Glutathione-S-Trfase_C-like"/>
</dbReference>
<dbReference type="InterPro" id="IPR043377">
    <property type="entry name" value="GSTT1/2/3"/>
</dbReference>
<dbReference type="SFLD" id="SFLDS00019">
    <property type="entry name" value="Glutathione_Transferase_(cytos"/>
    <property type="match status" value="1"/>
</dbReference>
<dbReference type="InterPro" id="IPR040079">
    <property type="entry name" value="Glutathione_S-Trfase"/>
</dbReference>